<proteinExistence type="predicted"/>
<dbReference type="PROSITE" id="PS51257">
    <property type="entry name" value="PROKAR_LIPOPROTEIN"/>
    <property type="match status" value="1"/>
</dbReference>
<accession>A0A1W1CYE8</accession>
<reference evidence="1" key="1">
    <citation type="submission" date="2016-10" db="EMBL/GenBank/DDBJ databases">
        <authorList>
            <person name="de Groot N.N."/>
        </authorList>
    </citation>
    <scope>NUCLEOTIDE SEQUENCE</scope>
</reference>
<gene>
    <name evidence="1" type="ORF">MNB_SM-5-1118</name>
</gene>
<organism evidence="1">
    <name type="scientific">hydrothermal vent metagenome</name>
    <dbReference type="NCBI Taxonomy" id="652676"/>
    <lineage>
        <taxon>unclassified sequences</taxon>
        <taxon>metagenomes</taxon>
        <taxon>ecological metagenomes</taxon>
    </lineage>
</organism>
<evidence type="ECO:0000313" key="1">
    <source>
        <dbReference type="EMBL" id="SFV70888.1"/>
    </source>
</evidence>
<dbReference type="AlphaFoldDB" id="A0A1W1CYE8"/>
<protein>
    <submittedName>
        <fullName evidence="1">Glycoprotein gp2</fullName>
    </submittedName>
</protein>
<dbReference type="EMBL" id="FPHH01000160">
    <property type="protein sequence ID" value="SFV70888.1"/>
    <property type="molecule type" value="Genomic_DNA"/>
</dbReference>
<name>A0A1W1CYE8_9ZZZZ</name>
<sequence>MQIFKLFLSAVLFITALSFSGCQGNNSEPVETNTTVSSTHLSDYNSTQPAKLSFVNDSEVNVTANGQIIDIVILAKNSANSTNTVGRIGVEYLNNTNTGLVTNAPATIENGVVSFSYKAPDNLQGAVDAGITFTKLRFYSIDDPSVNITLKVDYTPQNSSAGKPVLKTLTLSQSSINITHSAETKSLTLFGYTNQGTTNINANIGIKYSNTDIDVGYFTPISPTITDGRVTFTYNGPSNLLKTESNISKTTFTFYDKNNTNITTLLTVNFSPSALNQQYANYKLTLVDVNRTITAPLQQEVFDLYLKGADGRPAENEPIVIDYFDGSKGTVNTFKQMTDANGHAQFLYTAPADLTNFNNSVITFRVENTTAAATKVSSTFTVSTNTTDLAKLQVATPSITLSRNGETVSIDIFAFNGNNEPFSGGSVMVQYPDSIVNSGVEGGHFLQTSVPITDGKATFNFVGPDPLSSNVGPLNFKFVYSAATNISTTLTINYVPDIPKLVFNDSNITVTKNGEVVNIDVSVYDKYNTPYEGGNIKIKYPNSVLSGKDVGSFNTTSASIINGKAHFIYTAPNPLDGNDTFSFTFYHDAQPLLSEKDLNITITPASGQIILTNYDLNASYDTSMNLNSVKPMTFFVEDENGIKIHDSNITSMKVSVLNTALASLIDSAGHSGTSLTINNKNSVRMNLKSTTISGIVPIKVSTEFKDANNDDKNLTKVFNVIILSGPPTAMSLSYVQTSQNTDIAKFVEDWVLTVTDKYNNLVNTSPAVSLGAIIGYAKASASVNNIANYLYVDATNNDGNLTDTNPDTFISSKNIFNNVDLVNDKLVLFGGTGYKFEAYGKWDIDTIAAPNKLTLLDDYNGAEIDGLGYTVGHNFRNEVCSNSPAVANVYAKDNNNILDSTGSMIVQIEYDYYLVGKDVVLWANLVGDVNGTSEKVGIGRKVTLRGQGLTGASYSYAKGFEGVVRLNVTVSNSVEKYKNANFSYSVEVTGEDTNWTIIGDSMTDGNITDCSLNHGVGYVDVNVTDPAGGAGEINLINVLPSPEF</sequence>